<dbReference type="Gene3D" id="3.90.280.10">
    <property type="entry name" value="PEBP-like"/>
    <property type="match status" value="1"/>
</dbReference>
<dbReference type="SUPFAM" id="SSF49777">
    <property type="entry name" value="PEBP-like"/>
    <property type="match status" value="1"/>
</dbReference>
<dbReference type="InterPro" id="IPR008914">
    <property type="entry name" value="PEBP"/>
</dbReference>
<sequence>MITEFAMRVFLLYIVTVLFLQVIRGQDVGCTIDSKTFAIGESYILQAECYNSTCLGNDNWSDQPCPTISEVPLGWTLAVVKNDLTKPYPDCCPTLEPLFRDIWDTKNYPKTNVPIEISYKDQYWVQYGNDLSPLDTVTAPDVNYAADPTSWYTLIMVDIDYNNPGKQTLLWLVGNIPGNNVSTGEVLTSYTMPVAQRGTDFHRYVFFVLEQPRKLDFDEEELSNSNYGTRREFSITDFTLKYSLNDVIGFNFFRASWDAVLPPCCKKP</sequence>
<evidence type="ECO:0000256" key="3">
    <source>
        <dbReference type="SAM" id="SignalP"/>
    </source>
</evidence>
<comment type="subcellular location">
    <subcellularLocation>
        <location evidence="1">Secreted</location>
    </subcellularLocation>
</comment>
<keyword evidence="2" id="KW-0964">Secreted</keyword>
<feature type="signal peptide" evidence="3">
    <location>
        <begin position="1"/>
        <end position="25"/>
    </location>
</feature>
<dbReference type="EMBL" id="GECU01008855">
    <property type="protein sequence ID" value="JAS98851.1"/>
    <property type="molecule type" value="Transcribed_RNA"/>
</dbReference>
<feature type="domain" description="Single" evidence="4">
    <location>
        <begin position="30"/>
        <end position="95"/>
    </location>
</feature>
<dbReference type="PANTHER" id="PTHR11362">
    <property type="entry name" value="PHOSPHATIDYLETHANOLAMINE-BINDING PROTEIN"/>
    <property type="match status" value="1"/>
</dbReference>
<dbReference type="PANTHER" id="PTHR11362:SF82">
    <property type="entry name" value="PHOSPHATIDYLETHANOLAMINE-BINDING PROTEIN 4"/>
    <property type="match status" value="1"/>
</dbReference>
<dbReference type="GO" id="GO:0005576">
    <property type="term" value="C:extracellular region"/>
    <property type="evidence" value="ECO:0007669"/>
    <property type="project" value="UniProtKB-SubCell"/>
</dbReference>
<dbReference type="CDD" id="cd00866">
    <property type="entry name" value="PEBP_euk"/>
    <property type="match status" value="1"/>
</dbReference>
<proteinExistence type="predicted"/>
<evidence type="ECO:0000256" key="2">
    <source>
        <dbReference type="ARBA" id="ARBA00022525"/>
    </source>
</evidence>
<evidence type="ECO:0000259" key="4">
    <source>
        <dbReference type="Pfam" id="PF15430"/>
    </source>
</evidence>
<dbReference type="InterPro" id="IPR035810">
    <property type="entry name" value="PEBP_euk"/>
</dbReference>
<dbReference type="InterPro" id="IPR036610">
    <property type="entry name" value="PEBP-like_sf"/>
</dbReference>
<organism evidence="5">
    <name type="scientific">Homalodisca liturata</name>
    <dbReference type="NCBI Taxonomy" id="320908"/>
    <lineage>
        <taxon>Eukaryota</taxon>
        <taxon>Metazoa</taxon>
        <taxon>Ecdysozoa</taxon>
        <taxon>Arthropoda</taxon>
        <taxon>Hexapoda</taxon>
        <taxon>Insecta</taxon>
        <taxon>Pterygota</taxon>
        <taxon>Neoptera</taxon>
        <taxon>Paraneoptera</taxon>
        <taxon>Hemiptera</taxon>
        <taxon>Auchenorrhyncha</taxon>
        <taxon>Membracoidea</taxon>
        <taxon>Cicadellidae</taxon>
        <taxon>Cicadellinae</taxon>
        <taxon>Proconiini</taxon>
        <taxon>Homalodisca</taxon>
    </lineage>
</organism>
<feature type="chain" id="PRO_5008585798" description="Single domain-containing protein" evidence="3">
    <location>
        <begin position="26"/>
        <end position="268"/>
    </location>
</feature>
<dbReference type="InterPro" id="IPR029277">
    <property type="entry name" value="SVWC_dom"/>
</dbReference>
<dbReference type="Pfam" id="PF01161">
    <property type="entry name" value="PBP"/>
    <property type="match status" value="1"/>
</dbReference>
<dbReference type="AlphaFoldDB" id="A0A1B6JHW8"/>
<dbReference type="Pfam" id="PF15430">
    <property type="entry name" value="SVWC"/>
    <property type="match status" value="1"/>
</dbReference>
<accession>A0A1B6JHW8</accession>
<keyword evidence="3" id="KW-0732">Signal</keyword>
<reference evidence="5" key="1">
    <citation type="submission" date="2015-11" db="EMBL/GenBank/DDBJ databases">
        <title>De novo transcriptome assembly of four potential Pierce s Disease insect vectors from Arizona vineyards.</title>
        <authorList>
            <person name="Tassone E.E."/>
        </authorList>
    </citation>
    <scope>NUCLEOTIDE SEQUENCE</scope>
</reference>
<gene>
    <name evidence="5" type="ORF">g.7080</name>
</gene>
<evidence type="ECO:0000256" key="1">
    <source>
        <dbReference type="ARBA" id="ARBA00004613"/>
    </source>
</evidence>
<evidence type="ECO:0000313" key="5">
    <source>
        <dbReference type="EMBL" id="JAS98851.1"/>
    </source>
</evidence>
<name>A0A1B6JHW8_9HEMI</name>
<protein>
    <recommendedName>
        <fullName evidence="4">Single domain-containing protein</fullName>
    </recommendedName>
</protein>